<sequence length="340" mass="37856">MAKRMTEEQTLSVDDTLAALRAVGEATRLRLIALLAESELTVKDATAILGQSQPRISRHLKLLAEADLIQRFPEGAWVYYRLADGPEGQLARDLVARISLEDPVLAADQERFRAIRKAKADEAAAYFAARALTWDRERSLHVSEDDVEKAMRKALGDKPFQSFLDLGTGTGRLLEVFADQYATALGVDASHDMLAVARANLAKAGLSNAQVRHGDVYALNVPPRSFDVVAIHQVLHFLEEPARALNEAARALRPGGRLLIIDFAPHQLEFLREKHAHRRLGFAHDQMERWLEALELDLEQVTDLVPGDGNDTNLTVTLWLARDRRIVTDLPARDTSREVA</sequence>
<evidence type="ECO:0000313" key="3">
    <source>
        <dbReference type="Proteomes" id="UP000048926"/>
    </source>
</evidence>
<dbReference type="STRING" id="187304.B0E33_23280"/>
<name>A0A0M6Y2A4_9HYPH</name>
<dbReference type="PROSITE" id="PS50987">
    <property type="entry name" value="HTH_ARSR_2"/>
    <property type="match status" value="1"/>
</dbReference>
<dbReference type="SMART" id="SM00418">
    <property type="entry name" value="HTH_ARSR"/>
    <property type="match status" value="1"/>
</dbReference>
<dbReference type="InterPro" id="IPR011991">
    <property type="entry name" value="ArsR-like_HTH"/>
</dbReference>
<feature type="domain" description="HTH arsR-type" evidence="1">
    <location>
        <begin position="8"/>
        <end position="102"/>
    </location>
</feature>
<organism evidence="2 3">
    <name type="scientific">Roseibium aggregatum</name>
    <dbReference type="NCBI Taxonomy" id="187304"/>
    <lineage>
        <taxon>Bacteria</taxon>
        <taxon>Pseudomonadati</taxon>
        <taxon>Pseudomonadota</taxon>
        <taxon>Alphaproteobacteria</taxon>
        <taxon>Hyphomicrobiales</taxon>
        <taxon>Stappiaceae</taxon>
        <taxon>Roseibium</taxon>
    </lineage>
</organism>
<dbReference type="InterPro" id="IPR036388">
    <property type="entry name" value="WH-like_DNA-bd_sf"/>
</dbReference>
<dbReference type="GO" id="GO:0008757">
    <property type="term" value="F:S-adenosylmethionine-dependent methyltransferase activity"/>
    <property type="evidence" value="ECO:0007669"/>
    <property type="project" value="InterPro"/>
</dbReference>
<dbReference type="InterPro" id="IPR036390">
    <property type="entry name" value="WH_DNA-bd_sf"/>
</dbReference>
<dbReference type="NCBIfam" id="NF033788">
    <property type="entry name" value="HTH_metalloreg"/>
    <property type="match status" value="1"/>
</dbReference>
<accession>A0A0M6Y2A4</accession>
<reference evidence="3" key="1">
    <citation type="submission" date="2015-07" db="EMBL/GenBank/DDBJ databases">
        <authorList>
            <person name="Rodrigo-Torres Lidia"/>
            <person name="Arahal R.David."/>
        </authorList>
    </citation>
    <scope>NUCLEOTIDE SEQUENCE [LARGE SCALE GENOMIC DNA]</scope>
    <source>
        <strain evidence="3">CECT 4801</strain>
    </source>
</reference>
<dbReference type="InterPro" id="IPR050508">
    <property type="entry name" value="Methyltransf_Superfamily"/>
</dbReference>
<dbReference type="Gene3D" id="3.40.50.150">
    <property type="entry name" value="Vaccinia Virus protein VP39"/>
    <property type="match status" value="1"/>
</dbReference>
<dbReference type="CDD" id="cd02440">
    <property type="entry name" value="AdoMet_MTases"/>
    <property type="match status" value="1"/>
</dbReference>
<proteinExistence type="predicted"/>
<dbReference type="GO" id="GO:0003700">
    <property type="term" value="F:DNA-binding transcription factor activity"/>
    <property type="evidence" value="ECO:0007669"/>
    <property type="project" value="InterPro"/>
</dbReference>
<dbReference type="Pfam" id="PF08241">
    <property type="entry name" value="Methyltransf_11"/>
    <property type="match status" value="1"/>
</dbReference>
<dbReference type="AlphaFoldDB" id="A0A0M6Y2A4"/>
<dbReference type="CDD" id="cd00090">
    <property type="entry name" value="HTH_ARSR"/>
    <property type="match status" value="1"/>
</dbReference>
<dbReference type="GO" id="GO:0032259">
    <property type="term" value="P:methylation"/>
    <property type="evidence" value="ECO:0007669"/>
    <property type="project" value="UniProtKB-KW"/>
</dbReference>
<dbReference type="PRINTS" id="PR00778">
    <property type="entry name" value="HTHARSR"/>
</dbReference>
<dbReference type="InterPro" id="IPR001845">
    <property type="entry name" value="HTH_ArsR_DNA-bd_dom"/>
</dbReference>
<evidence type="ECO:0000313" key="2">
    <source>
        <dbReference type="EMBL" id="CTQ42949.1"/>
    </source>
</evidence>
<dbReference type="PANTHER" id="PTHR42912">
    <property type="entry name" value="METHYLTRANSFERASE"/>
    <property type="match status" value="1"/>
</dbReference>
<dbReference type="InterPro" id="IPR029063">
    <property type="entry name" value="SAM-dependent_MTases_sf"/>
</dbReference>
<dbReference type="PANTHER" id="PTHR42912:SF93">
    <property type="entry name" value="N6-ADENOSINE-METHYLTRANSFERASE TMT1A"/>
    <property type="match status" value="1"/>
</dbReference>
<dbReference type="SUPFAM" id="SSF46785">
    <property type="entry name" value="Winged helix' DNA-binding domain"/>
    <property type="match status" value="1"/>
</dbReference>
<dbReference type="InterPro" id="IPR013216">
    <property type="entry name" value="Methyltransf_11"/>
</dbReference>
<evidence type="ECO:0000259" key="1">
    <source>
        <dbReference type="PROSITE" id="PS50987"/>
    </source>
</evidence>
<protein>
    <submittedName>
        <fullName evidence="2">Putative methyltransferase YcgJ</fullName>
        <ecNumber evidence="2">2.1.1.-</ecNumber>
    </submittedName>
</protein>
<gene>
    <name evidence="2" type="primary">ycgJ</name>
    <name evidence="2" type="ORF">LAL4801_01386</name>
</gene>
<keyword evidence="2" id="KW-0808">Transferase</keyword>
<dbReference type="Pfam" id="PF01022">
    <property type="entry name" value="HTH_5"/>
    <property type="match status" value="1"/>
</dbReference>
<dbReference type="Proteomes" id="UP000048926">
    <property type="component" value="Unassembled WGS sequence"/>
</dbReference>
<dbReference type="Gene3D" id="1.10.10.10">
    <property type="entry name" value="Winged helix-like DNA-binding domain superfamily/Winged helix DNA-binding domain"/>
    <property type="match status" value="1"/>
</dbReference>
<keyword evidence="2" id="KW-0489">Methyltransferase</keyword>
<dbReference type="EC" id="2.1.1.-" evidence="2"/>
<keyword evidence="3" id="KW-1185">Reference proteome</keyword>
<dbReference type="EMBL" id="CXST01000001">
    <property type="protein sequence ID" value="CTQ42949.1"/>
    <property type="molecule type" value="Genomic_DNA"/>
</dbReference>
<dbReference type="SUPFAM" id="SSF53335">
    <property type="entry name" value="S-adenosyl-L-methionine-dependent methyltransferases"/>
    <property type="match status" value="1"/>
</dbReference>